<comment type="caution">
    <text evidence="2">The sequence shown here is derived from an EMBL/GenBank/DDBJ whole genome shotgun (WGS) entry which is preliminary data.</text>
</comment>
<proteinExistence type="predicted"/>
<sequence length="208" mass="23507">MELIPESADLKEYLKPTNVIDYDNYAIKNVADSLAYGKLTDIEIAKEIYEFVRDNISNSGDINANEVTCTASEVLTKNHGICCAKSHLLAALLRYKGIPTGFCYQKLYSVDNKIPYIAIHGLNAIYLSSINKWIRLDARGNKEGINAEFSISNEKIAWPIKKELGEKDIPIIYVKPNAQIVSALTSCTDRDHLHLLWKAEIQHIFNKY</sequence>
<name>A0A7J9S143_METMI</name>
<dbReference type="GO" id="GO:0008233">
    <property type="term" value="F:peptidase activity"/>
    <property type="evidence" value="ECO:0007669"/>
    <property type="project" value="UniProtKB-KW"/>
</dbReference>
<dbReference type="AlphaFoldDB" id="A0A7J9S143"/>
<dbReference type="InterPro" id="IPR002931">
    <property type="entry name" value="Transglutaminase-like"/>
</dbReference>
<feature type="domain" description="Transglutaminase-like" evidence="1">
    <location>
        <begin position="29"/>
        <end position="138"/>
    </location>
</feature>
<gene>
    <name evidence="2" type="ORF">HNP97_000757</name>
</gene>
<organism evidence="2 3">
    <name type="scientific">Methanococcus maripaludis</name>
    <name type="common">Methanococcus deltae</name>
    <dbReference type="NCBI Taxonomy" id="39152"/>
    <lineage>
        <taxon>Archaea</taxon>
        <taxon>Methanobacteriati</taxon>
        <taxon>Methanobacteriota</taxon>
        <taxon>Methanomada group</taxon>
        <taxon>Methanococci</taxon>
        <taxon>Methanococcales</taxon>
        <taxon>Methanococcaceae</taxon>
        <taxon>Methanococcus</taxon>
    </lineage>
</organism>
<keyword evidence="2" id="KW-0645">Protease</keyword>
<dbReference type="PANTHER" id="PTHR33490">
    <property type="entry name" value="BLR5614 PROTEIN-RELATED"/>
    <property type="match status" value="1"/>
</dbReference>
<dbReference type="RefSeq" id="WP_183546276.1">
    <property type="nucleotide sequence ID" value="NZ_JACHIQ010000001.1"/>
</dbReference>
<evidence type="ECO:0000259" key="1">
    <source>
        <dbReference type="Pfam" id="PF01841"/>
    </source>
</evidence>
<dbReference type="EMBL" id="JACHIQ010000001">
    <property type="protein sequence ID" value="MBB6067267.1"/>
    <property type="molecule type" value="Genomic_DNA"/>
</dbReference>
<protein>
    <submittedName>
        <fullName evidence="2">Transglutaminase-like putative cysteine protease</fullName>
    </submittedName>
</protein>
<dbReference type="PANTHER" id="PTHR33490:SF3">
    <property type="entry name" value="CONSERVED INTEGRAL MEMBRANE PROTEIN"/>
    <property type="match status" value="1"/>
</dbReference>
<accession>A0A7J9S143</accession>
<dbReference type="SUPFAM" id="SSF54001">
    <property type="entry name" value="Cysteine proteinases"/>
    <property type="match status" value="1"/>
</dbReference>
<dbReference type="InterPro" id="IPR038765">
    <property type="entry name" value="Papain-like_cys_pep_sf"/>
</dbReference>
<evidence type="ECO:0000313" key="2">
    <source>
        <dbReference type="EMBL" id="MBB6067267.1"/>
    </source>
</evidence>
<dbReference type="Pfam" id="PF01841">
    <property type="entry name" value="Transglut_core"/>
    <property type="match status" value="1"/>
</dbReference>
<keyword evidence="2" id="KW-0378">Hydrolase</keyword>
<dbReference type="Gene3D" id="3.10.620.30">
    <property type="match status" value="1"/>
</dbReference>
<dbReference type="GO" id="GO:0006508">
    <property type="term" value="P:proteolysis"/>
    <property type="evidence" value="ECO:0007669"/>
    <property type="project" value="UniProtKB-KW"/>
</dbReference>
<reference evidence="2 3" key="1">
    <citation type="submission" date="2020-08" db="EMBL/GenBank/DDBJ databases">
        <title>Genomic Encyclopedia of Type Strains, Phase IV (KMG-V): Genome sequencing to study the core and pangenomes of soil and plant-associated prokaryotes.</title>
        <authorList>
            <person name="Whitman W."/>
        </authorList>
    </citation>
    <scope>NUCLEOTIDE SEQUENCE [LARGE SCALE GENOMIC DNA]</scope>
    <source>
        <strain evidence="2 3">DSM 7078</strain>
    </source>
</reference>
<dbReference type="Proteomes" id="UP000584706">
    <property type="component" value="Unassembled WGS sequence"/>
</dbReference>
<evidence type="ECO:0000313" key="3">
    <source>
        <dbReference type="Proteomes" id="UP000584706"/>
    </source>
</evidence>